<evidence type="ECO:0000313" key="1">
    <source>
        <dbReference type="EMBL" id="ANX13090.1"/>
    </source>
</evidence>
<dbReference type="KEGG" id="far:ABE41_013850"/>
<dbReference type="AlphaFoldDB" id="A0A1B1Z6M3"/>
<keyword evidence="2" id="KW-1185">Reference proteome</keyword>
<gene>
    <name evidence="1" type="ORF">ABE41_013850</name>
</gene>
<dbReference type="STRING" id="255247.ABE41_013850"/>
<evidence type="ECO:0000313" key="2">
    <source>
        <dbReference type="Proteomes" id="UP000077412"/>
    </source>
</evidence>
<dbReference type="EMBL" id="CP016761">
    <property type="protein sequence ID" value="ANX13090.1"/>
    <property type="molecule type" value="Genomic_DNA"/>
</dbReference>
<organism evidence="1 2">
    <name type="scientific">Fictibacillus arsenicus</name>
    <dbReference type="NCBI Taxonomy" id="255247"/>
    <lineage>
        <taxon>Bacteria</taxon>
        <taxon>Bacillati</taxon>
        <taxon>Bacillota</taxon>
        <taxon>Bacilli</taxon>
        <taxon>Bacillales</taxon>
        <taxon>Fictibacillaceae</taxon>
        <taxon>Fictibacillus</taxon>
    </lineage>
</organism>
<protein>
    <submittedName>
        <fullName evidence="1">Uncharacterized protein</fullName>
    </submittedName>
</protein>
<dbReference type="Proteomes" id="UP000077412">
    <property type="component" value="Chromosome"/>
</dbReference>
<accession>A0A1B1Z6M3</accession>
<name>A0A1B1Z6M3_9BACL</name>
<dbReference type="RefSeq" id="WP_066291399.1">
    <property type="nucleotide sequence ID" value="NZ_CP016761.1"/>
</dbReference>
<reference evidence="1 2" key="1">
    <citation type="submission" date="2016-08" db="EMBL/GenBank/DDBJ databases">
        <title>Complete genome sequence of Fictibacillus arsenicus G25-54, a strain with toxicity to nematodes and a potential arsenic-resistance activity.</title>
        <authorList>
            <person name="Zheng Z."/>
        </authorList>
    </citation>
    <scope>NUCLEOTIDE SEQUENCE [LARGE SCALE GENOMIC DNA]</scope>
    <source>
        <strain evidence="1 2">G25-54</strain>
    </source>
</reference>
<proteinExistence type="predicted"/>
<dbReference type="OrthoDB" id="2986701at2"/>
<sequence>MGLINLLENEYDLYGVRWKQEPHIIMTDFGEKRLRYWKDEEMLKWHVRWRDESSKGSGAVPDRMIRTRDGDAAVFDGKHWITLHDYADTLFGCEEVERWGQFIGQLLKVSVQGNYKNDQSVEHPVFDFSHCLELAQKYTDGSFQILNTSIAEANKRLLFAEALNKKVQNTEVPILEKEIRIANGKRIFHFLFYQGGDSKPVQSYKPIRNFLFEWLEHNSPLSLKMLLTEIDRIFPLQGDHGLLLLAEITTPWELTDCLNRLDNTNLEKMVEGMNMYEAIWDVNRTFLKTVTEWFDENRRKVAL</sequence>